<dbReference type="GO" id="GO:0015628">
    <property type="term" value="P:protein secretion by the type II secretion system"/>
    <property type="evidence" value="ECO:0007669"/>
    <property type="project" value="InterPro"/>
</dbReference>
<dbReference type="Proteomes" id="UP000244081">
    <property type="component" value="Unassembled WGS sequence"/>
</dbReference>
<dbReference type="InterPro" id="IPR010055">
    <property type="entry name" value="T2SS_protein-GspJ"/>
</dbReference>
<dbReference type="InterPro" id="IPR012902">
    <property type="entry name" value="N_methyl_site"/>
</dbReference>
<organism evidence="3 4">
    <name type="scientific">Breoghania corrubedonensis</name>
    <dbReference type="NCBI Taxonomy" id="665038"/>
    <lineage>
        <taxon>Bacteria</taxon>
        <taxon>Pseudomonadati</taxon>
        <taxon>Pseudomonadota</taxon>
        <taxon>Alphaproteobacteria</taxon>
        <taxon>Hyphomicrobiales</taxon>
        <taxon>Stappiaceae</taxon>
        <taxon>Breoghania</taxon>
    </lineage>
</organism>
<evidence type="ECO:0000256" key="2">
    <source>
        <dbReference type="ARBA" id="ARBA00021539"/>
    </source>
</evidence>
<gene>
    <name evidence="3" type="ORF">C8N35_103234</name>
</gene>
<evidence type="ECO:0000313" key="3">
    <source>
        <dbReference type="EMBL" id="PTW61052.1"/>
    </source>
</evidence>
<evidence type="ECO:0000313" key="4">
    <source>
        <dbReference type="Proteomes" id="UP000244081"/>
    </source>
</evidence>
<accession>A0A2T5VBC5</accession>
<comment type="similarity">
    <text evidence="1">Belongs to the GSP J family.</text>
</comment>
<name>A0A2T5VBC5_9HYPH</name>
<reference evidence="3 4" key="1">
    <citation type="submission" date="2018-04" db="EMBL/GenBank/DDBJ databases">
        <title>Genomic Encyclopedia of Archaeal and Bacterial Type Strains, Phase II (KMG-II): from individual species to whole genera.</title>
        <authorList>
            <person name="Goeker M."/>
        </authorList>
    </citation>
    <scope>NUCLEOTIDE SEQUENCE [LARGE SCALE GENOMIC DNA]</scope>
    <source>
        <strain evidence="3 4">DSM 23382</strain>
    </source>
</reference>
<dbReference type="Pfam" id="PF11612">
    <property type="entry name" value="T2SSJ"/>
    <property type="match status" value="1"/>
</dbReference>
<dbReference type="Pfam" id="PF07963">
    <property type="entry name" value="N_methyl"/>
    <property type="match status" value="1"/>
</dbReference>
<protein>
    <recommendedName>
        <fullName evidence="2">Type II secretion system protein J</fullName>
    </recommendedName>
</protein>
<dbReference type="AlphaFoldDB" id="A0A2T5VBC5"/>
<dbReference type="EMBL" id="QAYG01000003">
    <property type="protein sequence ID" value="PTW61052.1"/>
    <property type="molecule type" value="Genomic_DNA"/>
</dbReference>
<dbReference type="RefSeq" id="WP_107989866.1">
    <property type="nucleotide sequence ID" value="NZ_QAYG01000003.1"/>
</dbReference>
<evidence type="ECO:0000256" key="1">
    <source>
        <dbReference type="ARBA" id="ARBA00011084"/>
    </source>
</evidence>
<dbReference type="InterPro" id="IPR045584">
    <property type="entry name" value="Pilin-like"/>
</dbReference>
<dbReference type="GO" id="GO:0015627">
    <property type="term" value="C:type II protein secretion system complex"/>
    <property type="evidence" value="ECO:0007669"/>
    <property type="project" value="InterPro"/>
</dbReference>
<dbReference type="SUPFAM" id="SSF54523">
    <property type="entry name" value="Pili subunits"/>
    <property type="match status" value="1"/>
</dbReference>
<dbReference type="NCBIfam" id="TIGR02532">
    <property type="entry name" value="IV_pilin_GFxxxE"/>
    <property type="match status" value="1"/>
</dbReference>
<proteinExistence type="inferred from homology"/>
<comment type="caution">
    <text evidence="3">The sequence shown here is derived from an EMBL/GenBank/DDBJ whole genome shotgun (WGS) entry which is preliminary data.</text>
</comment>
<keyword evidence="4" id="KW-1185">Reference proteome</keyword>
<dbReference type="OrthoDB" id="8456192at2"/>
<sequence>MNARSQSRAGFAMMEMLIAMALLGVIASFIAGSLAFGNRVWERTNRISDNGRRLSEIGFLRDSLSQALVFPKTGNNETTFQGQANSISIVMLRPAEGLAAEQPWHISFSRIAGTDHLTVGFSPPFTGRVQPQERVILDHLKGFSVRYYGRLLDQDRIRWQESWEDQPHLPDLIEISLRFEDDGHQTDRMLLVHPKVH</sequence>